<proteinExistence type="predicted"/>
<dbReference type="AlphaFoldDB" id="A0A382AFS1"/>
<evidence type="ECO:0000313" key="1">
    <source>
        <dbReference type="EMBL" id="SVB00415.1"/>
    </source>
</evidence>
<dbReference type="InterPro" id="IPR036237">
    <property type="entry name" value="Xyl_isomerase-like_sf"/>
</dbReference>
<feature type="non-terminal residue" evidence="1">
    <location>
        <position position="276"/>
    </location>
</feature>
<protein>
    <recommendedName>
        <fullName evidence="2">Xylose isomerase-like TIM barrel domain-containing protein</fullName>
    </recommendedName>
</protein>
<dbReference type="SUPFAM" id="SSF51658">
    <property type="entry name" value="Xylose isomerase-like"/>
    <property type="match status" value="1"/>
</dbReference>
<evidence type="ECO:0008006" key="2">
    <source>
        <dbReference type="Google" id="ProtNLM"/>
    </source>
</evidence>
<sequence>MMFERLGIVTNIWAKRMENGDQFQELAVQFGQDGFQHLEVRDGDYLRNSEFGNLVQEIEAAIEVYTVDQWKDICEAIWNYKDWEILVKDNHKYLFSQINEFVKRVSDLTLSYAISHSWLSFPSNLEVDSNQIRRAKQLAYLLCPHQARLRLVDLESSVEHNPEIAAANLQRYQSLLPSYPIVFAVENAKQPAIQILDLVKESSLFLTYDEANVYQSDGTTIEDLEIFWQEVEMEDLTSVHFKQKASQGVLNQVKDGFVDFRAIIRRLDQNGYTGDL</sequence>
<accession>A0A382AFS1</accession>
<gene>
    <name evidence="1" type="ORF">METZ01_LOCUS153269</name>
</gene>
<dbReference type="Gene3D" id="3.20.20.150">
    <property type="entry name" value="Divalent-metal-dependent TIM barrel enzymes"/>
    <property type="match status" value="1"/>
</dbReference>
<reference evidence="1" key="1">
    <citation type="submission" date="2018-05" db="EMBL/GenBank/DDBJ databases">
        <authorList>
            <person name="Lanie J.A."/>
            <person name="Ng W.-L."/>
            <person name="Kazmierczak K.M."/>
            <person name="Andrzejewski T.M."/>
            <person name="Davidsen T.M."/>
            <person name="Wayne K.J."/>
            <person name="Tettelin H."/>
            <person name="Glass J.I."/>
            <person name="Rusch D."/>
            <person name="Podicherti R."/>
            <person name="Tsui H.-C.T."/>
            <person name="Winkler M.E."/>
        </authorList>
    </citation>
    <scope>NUCLEOTIDE SEQUENCE</scope>
</reference>
<name>A0A382AFS1_9ZZZZ</name>
<organism evidence="1">
    <name type="scientific">marine metagenome</name>
    <dbReference type="NCBI Taxonomy" id="408172"/>
    <lineage>
        <taxon>unclassified sequences</taxon>
        <taxon>metagenomes</taxon>
        <taxon>ecological metagenomes</taxon>
    </lineage>
</organism>
<dbReference type="EMBL" id="UINC01025227">
    <property type="protein sequence ID" value="SVB00415.1"/>
    <property type="molecule type" value="Genomic_DNA"/>
</dbReference>